<dbReference type="PANTHER" id="PTHR37816:SF3">
    <property type="entry name" value="MODULATES DNA TOPOLOGY"/>
    <property type="match status" value="1"/>
</dbReference>
<sequence>MDQMTMPALRNEIDDLAQAADRIRRANRILVMGCSGGGKSTLSLQIAARFGLAYVSIDRDVLWLPGWKQRDKAEQRAIILSKIAGERWIMDGTNPSTFDIRLPRTDFVIWVRMPRLLCIWGAVSRWVKWIGRTRPEMAPGCREKVDWEFLRFIWTFEEKFTPRVVTGLVEHGPDVPVLQLTSRRQMRRLLDLLAASV</sequence>
<dbReference type="RefSeq" id="WP_047638068.1">
    <property type="nucleotide sequence ID" value="NZ_FMAF01000005.1"/>
</dbReference>
<reference evidence="2" key="1">
    <citation type="submission" date="2016-08" db="EMBL/GenBank/DDBJ databases">
        <authorList>
            <person name="Varghese N."/>
            <person name="Submissions Spin"/>
        </authorList>
    </citation>
    <scope>NUCLEOTIDE SEQUENCE [LARGE SCALE GENOMIC DNA]</scope>
    <source>
        <strain evidence="2">P1-7</strain>
    </source>
</reference>
<accession>A0A1C3VGF3</accession>
<dbReference type="EMBL" id="FMAF01000005">
    <property type="protein sequence ID" value="SCB26715.1"/>
    <property type="molecule type" value="Genomic_DNA"/>
</dbReference>
<dbReference type="Proteomes" id="UP000199205">
    <property type="component" value="Unassembled WGS sequence"/>
</dbReference>
<gene>
    <name evidence="1" type="ORF">GA0061101_105208</name>
</gene>
<dbReference type="SUPFAM" id="SSF52540">
    <property type="entry name" value="P-loop containing nucleoside triphosphate hydrolases"/>
    <property type="match status" value="1"/>
</dbReference>
<protein>
    <submittedName>
        <fullName evidence="1">Adenylate kinase</fullName>
    </submittedName>
</protein>
<dbReference type="GO" id="GO:0016301">
    <property type="term" value="F:kinase activity"/>
    <property type="evidence" value="ECO:0007669"/>
    <property type="project" value="UniProtKB-KW"/>
</dbReference>
<dbReference type="PANTHER" id="PTHR37816">
    <property type="entry name" value="YALI0E33011P"/>
    <property type="match status" value="1"/>
</dbReference>
<dbReference type="InterPro" id="IPR052922">
    <property type="entry name" value="Cytidylate_Kinase-2"/>
</dbReference>
<evidence type="ECO:0000313" key="1">
    <source>
        <dbReference type="EMBL" id="SCB26715.1"/>
    </source>
</evidence>
<dbReference type="OrthoDB" id="7210594at2"/>
<dbReference type="AlphaFoldDB" id="A0A1C3VGF3"/>
<evidence type="ECO:0000313" key="2">
    <source>
        <dbReference type="Proteomes" id="UP000199205"/>
    </source>
</evidence>
<organism evidence="1 2">
    <name type="scientific">Rhizobium lusitanum</name>
    <dbReference type="NCBI Taxonomy" id="293958"/>
    <lineage>
        <taxon>Bacteria</taxon>
        <taxon>Pseudomonadati</taxon>
        <taxon>Pseudomonadota</taxon>
        <taxon>Alphaproteobacteria</taxon>
        <taxon>Hyphomicrobiales</taxon>
        <taxon>Rhizobiaceae</taxon>
        <taxon>Rhizobium/Agrobacterium group</taxon>
        <taxon>Rhizobium</taxon>
    </lineage>
</organism>
<dbReference type="InterPro" id="IPR027417">
    <property type="entry name" value="P-loop_NTPase"/>
</dbReference>
<keyword evidence="1" id="KW-0418">Kinase</keyword>
<dbReference type="Gene3D" id="3.40.50.300">
    <property type="entry name" value="P-loop containing nucleotide triphosphate hydrolases"/>
    <property type="match status" value="1"/>
</dbReference>
<keyword evidence="1" id="KW-0808">Transferase</keyword>
<name>A0A1C3VGF3_9HYPH</name>
<proteinExistence type="predicted"/>